<dbReference type="EMBL" id="FTNR01000032">
    <property type="protein sequence ID" value="SIS21111.1"/>
    <property type="molecule type" value="Genomic_DNA"/>
</dbReference>
<dbReference type="RefSeq" id="WP_216819696.1">
    <property type="nucleotide sequence ID" value="NZ_FTNR01000032.1"/>
</dbReference>
<proteinExistence type="predicted"/>
<reference evidence="2" key="1">
    <citation type="submission" date="2017-01" db="EMBL/GenBank/DDBJ databases">
        <authorList>
            <person name="Varghese N."/>
            <person name="Submissions S."/>
        </authorList>
    </citation>
    <scope>NUCLEOTIDE SEQUENCE [LARGE SCALE GENOMIC DNA]</scope>
    <source>
        <strain evidence="2">type strain: HArc-</strain>
    </source>
</reference>
<evidence type="ECO:0000313" key="1">
    <source>
        <dbReference type="EMBL" id="SIS21111.1"/>
    </source>
</evidence>
<dbReference type="STRING" id="308853.SAMN05421752_1329"/>
<name>A0A1N7H8I5_9EURY</name>
<gene>
    <name evidence="1" type="ORF">SAMN05421752_1329</name>
</gene>
<accession>A0A1N7H8I5</accession>
<keyword evidence="2" id="KW-1185">Reference proteome</keyword>
<dbReference type="AlphaFoldDB" id="A0A1N7H8I5"/>
<dbReference type="Proteomes" id="UP000185936">
    <property type="component" value="Unassembled WGS sequence"/>
</dbReference>
<evidence type="ECO:0000313" key="2">
    <source>
        <dbReference type="Proteomes" id="UP000185936"/>
    </source>
</evidence>
<protein>
    <submittedName>
        <fullName evidence="1">Uncharacterized protein</fullName>
    </submittedName>
</protein>
<organism evidence="1 2">
    <name type="scientific">Natronorubrum thiooxidans</name>
    <dbReference type="NCBI Taxonomy" id="308853"/>
    <lineage>
        <taxon>Archaea</taxon>
        <taxon>Methanobacteriati</taxon>
        <taxon>Methanobacteriota</taxon>
        <taxon>Stenosarchaea group</taxon>
        <taxon>Halobacteria</taxon>
        <taxon>Halobacteriales</taxon>
        <taxon>Natrialbaceae</taxon>
        <taxon>Natronorubrum</taxon>
    </lineage>
</organism>
<sequence>MNEQELYADNWLDLNWTEWLSLDPADGDLPTISSDPGLSVFAIVTAMVSSTSAKQDEAHVDELAR</sequence>